<dbReference type="Gene3D" id="2.170.270.10">
    <property type="entry name" value="SET domain"/>
    <property type="match status" value="1"/>
</dbReference>
<feature type="region of interest" description="Disordered" evidence="15">
    <location>
        <begin position="726"/>
        <end position="888"/>
    </location>
</feature>
<name>A0AAV5GE14_9BASI</name>
<evidence type="ECO:0000256" key="3">
    <source>
        <dbReference type="ARBA" id="ARBA00012182"/>
    </source>
</evidence>
<comment type="catalytic activity">
    <reaction evidence="14">
        <text>N(6),N(6)-dimethyl-L-lysyl(4)-[histone H3] + S-adenosyl-L-methionine = N(6),N(6),N(6)-trimethyl-L-lysyl(4)-[histone H3] + S-adenosyl-L-homocysteine + H(+)</text>
        <dbReference type="Rhea" id="RHEA:60272"/>
        <dbReference type="Rhea" id="RHEA-COMP:15537"/>
        <dbReference type="Rhea" id="RHEA-COMP:15540"/>
        <dbReference type="ChEBI" id="CHEBI:15378"/>
        <dbReference type="ChEBI" id="CHEBI:57856"/>
        <dbReference type="ChEBI" id="CHEBI:59789"/>
        <dbReference type="ChEBI" id="CHEBI:61961"/>
        <dbReference type="ChEBI" id="CHEBI:61976"/>
    </reaction>
</comment>
<dbReference type="EMBL" id="BQKY01000007">
    <property type="protein sequence ID" value="GJN90606.1"/>
    <property type="molecule type" value="Genomic_DNA"/>
</dbReference>
<evidence type="ECO:0000256" key="10">
    <source>
        <dbReference type="ARBA" id="ARBA00023242"/>
    </source>
</evidence>
<evidence type="ECO:0000256" key="5">
    <source>
        <dbReference type="ARBA" id="ARBA00022454"/>
    </source>
</evidence>
<proteinExistence type="predicted"/>
<evidence type="ECO:0000256" key="7">
    <source>
        <dbReference type="ARBA" id="ARBA00022679"/>
    </source>
</evidence>
<evidence type="ECO:0000256" key="9">
    <source>
        <dbReference type="ARBA" id="ARBA00022853"/>
    </source>
</evidence>
<dbReference type="InterPro" id="IPR046341">
    <property type="entry name" value="SET_dom_sf"/>
</dbReference>
<dbReference type="GO" id="GO:0048188">
    <property type="term" value="C:Set1C/COMPASS complex"/>
    <property type="evidence" value="ECO:0007669"/>
    <property type="project" value="TreeGrafter"/>
</dbReference>
<feature type="compositionally biased region" description="Acidic residues" evidence="15">
    <location>
        <begin position="481"/>
        <end position="494"/>
    </location>
</feature>
<dbReference type="SMART" id="SM00508">
    <property type="entry name" value="PostSET"/>
    <property type="match status" value="1"/>
</dbReference>
<feature type="compositionally biased region" description="Basic and acidic residues" evidence="15">
    <location>
        <begin position="148"/>
        <end position="158"/>
    </location>
</feature>
<comment type="catalytic activity">
    <reaction evidence="13">
        <text>N(6)-methyl-L-lysyl(4)-[histone H3] + S-adenosyl-L-methionine = N(6),N(6)-dimethyl-L-lysyl(4)-[histone H3] + S-adenosyl-L-homocysteine + H(+)</text>
        <dbReference type="Rhea" id="RHEA:60268"/>
        <dbReference type="Rhea" id="RHEA-COMP:15540"/>
        <dbReference type="Rhea" id="RHEA-COMP:15543"/>
        <dbReference type="ChEBI" id="CHEBI:15378"/>
        <dbReference type="ChEBI" id="CHEBI:57856"/>
        <dbReference type="ChEBI" id="CHEBI:59789"/>
        <dbReference type="ChEBI" id="CHEBI:61929"/>
        <dbReference type="ChEBI" id="CHEBI:61976"/>
    </reaction>
</comment>
<keyword evidence="19" id="KW-1185">Reference proteome</keyword>
<evidence type="ECO:0000256" key="14">
    <source>
        <dbReference type="ARBA" id="ARBA00049129"/>
    </source>
</evidence>
<dbReference type="GO" id="GO:0005694">
    <property type="term" value="C:chromosome"/>
    <property type="evidence" value="ECO:0007669"/>
    <property type="project" value="UniProtKB-SubCell"/>
</dbReference>
<keyword evidence="9" id="KW-0156">Chromatin regulator</keyword>
<organism evidence="18 19">
    <name type="scientific">Rhodotorula paludigena</name>
    <dbReference type="NCBI Taxonomy" id="86838"/>
    <lineage>
        <taxon>Eukaryota</taxon>
        <taxon>Fungi</taxon>
        <taxon>Dikarya</taxon>
        <taxon>Basidiomycota</taxon>
        <taxon>Pucciniomycotina</taxon>
        <taxon>Microbotryomycetes</taxon>
        <taxon>Sporidiobolales</taxon>
        <taxon>Sporidiobolaceae</taxon>
        <taxon>Rhodotorula</taxon>
    </lineage>
</organism>
<dbReference type="Proteomes" id="UP001342314">
    <property type="component" value="Unassembled WGS sequence"/>
</dbReference>
<dbReference type="EC" id="2.1.1.354" evidence="3"/>
<dbReference type="GO" id="GO:0032259">
    <property type="term" value="P:methylation"/>
    <property type="evidence" value="ECO:0007669"/>
    <property type="project" value="UniProtKB-KW"/>
</dbReference>
<feature type="compositionally biased region" description="Basic residues" evidence="15">
    <location>
        <begin position="958"/>
        <end position="975"/>
    </location>
</feature>
<feature type="compositionally biased region" description="Polar residues" evidence="15">
    <location>
        <begin position="631"/>
        <end position="645"/>
    </location>
</feature>
<sequence length="1250" mass="134498">MFFYKPLKTRDYRVTYDPAFDNSVIKKSKKPTMRYDGEGVQDAGKDPRTADKAAYRKGLAGSKRPLWKKVAVVSWTYDKHSTGPPPLAPPCAILVTGFPSTTPAGALTAHFSSFGRIETQDVKYDPATGGSLGICWIKYVDDVPRELHPDRETRDRYERKRQKHEAQDGGNSAREAVQKGNGAKVGMAMLRAEEGVKVVLDGKGELCRAAVKAELERRHPPKPKLRPPPPQSTSATRPSSSLSSIAAPASLPAKPPPPSVPPPPPPSRNPLPPQSDAAADSRSPSVARYGTPTGLRPLRPGGAPSSSSSAPAQSAAAATATHISLPSIPVPPLPVRGAPPSASRISVPSMPVPPLPPRPLTTQPLTRRERDREERRLSSRRDDDRFASRDRSRGEPRVGNSGPRAPGKSKSMASAISEAVEAAKRRLAEQHKAAGLPAKPGTRKITGDGEEDMEMSSDEEDAAQNRRGAADSAKDGGESSGSDDDDGSGDDSDTVDARDTLYFHHSPGKATLRHILPRGIAPRGAIAWQASKKVLLEKLAANGKSYICIEREPFGRHRLGQGGKMAVPNGEDLEHHFRHFNIDHSYADADGWYVTFQDDDSAKKAYDTLNGRKFAGAALDLTLCPPASKLPTPSSSAASVGTTRSAPAGLSRPGHAPAPGSQLEAILQKLARPPKVRKESGWTNDELVEEAKDLVVNELLEAFRNDITARIVRGKIQDHLTKWDRAGAPTSASAEPTVKAEPLETPAASGTVAPVKSLSSLSFAKRKPAQSTRSDEQKPPRRGAATGASRLSSEAPSESPSFAAGASDDEGTPARSKKSAPKQKKLLPRVLSASEDEDSEDERAERERARKAAAARKKDKKAAAKRQRATHDYTSSEDEAKVVRPAEKASVDVADIVMSPSPDDAVASGVDKAIDKRDKATRAAASDAMQVDEDLAAARAVSPSLHGASDREEEAKPAAKKAPRPKKPVKSARRMRVATSDPFEAGLAADEEDLFYLKLALERLQVGQDLHPTPPPSDDEAPKHSTGSARTEGFYTITIEEKMANRPATKQAKAAEATASAGNAAASSVAVSRLARANTRGLVRGMELHKKVTATDTDVLKFNQLKTRKKQLTFSRSGIEGYGLFALEHIPIGDMVIEYVGELIRQQVADRREKAYERQGIGSSYLFRVDEDLVVDATKKGNLGRLINHSCAPNCTARIITINGVKKIVIYAKSNIEPGEEVTYDYHFPIEEDNKIPCLCGAPTCRRYLN</sequence>
<evidence type="ECO:0000256" key="12">
    <source>
        <dbReference type="ARBA" id="ARBA00047571"/>
    </source>
</evidence>
<keyword evidence="10" id="KW-0539">Nucleus</keyword>
<feature type="compositionally biased region" description="Pro residues" evidence="15">
    <location>
        <begin position="350"/>
        <end position="359"/>
    </location>
</feature>
<dbReference type="PROSITE" id="PS50280">
    <property type="entry name" value="SET"/>
    <property type="match status" value="1"/>
</dbReference>
<dbReference type="InterPro" id="IPR012677">
    <property type="entry name" value="Nucleotide-bd_a/b_plait_sf"/>
</dbReference>
<gene>
    <name evidence="18" type="ORF">Rhopal_003618-T1</name>
</gene>
<evidence type="ECO:0000256" key="13">
    <source>
        <dbReference type="ARBA" id="ARBA00047583"/>
    </source>
</evidence>
<dbReference type="SUPFAM" id="SSF82199">
    <property type="entry name" value="SET domain"/>
    <property type="match status" value="1"/>
</dbReference>
<dbReference type="InterPro" id="IPR003616">
    <property type="entry name" value="Post-SET_dom"/>
</dbReference>
<evidence type="ECO:0000313" key="18">
    <source>
        <dbReference type="EMBL" id="GJN90606.1"/>
    </source>
</evidence>
<evidence type="ECO:0000313" key="19">
    <source>
        <dbReference type="Proteomes" id="UP001342314"/>
    </source>
</evidence>
<dbReference type="Pfam" id="PF11764">
    <property type="entry name" value="N-SET"/>
    <property type="match status" value="1"/>
</dbReference>
<reference evidence="18 19" key="1">
    <citation type="submission" date="2021-12" db="EMBL/GenBank/DDBJ databases">
        <title>High titer production of polyol ester of fatty acids by Rhodotorula paludigena BS15 towards product separation-free biomass refinery.</title>
        <authorList>
            <person name="Mano J."/>
            <person name="Ono H."/>
            <person name="Tanaka T."/>
            <person name="Naito K."/>
            <person name="Sushida H."/>
            <person name="Ike M."/>
            <person name="Tokuyasu K."/>
            <person name="Kitaoka M."/>
        </authorList>
    </citation>
    <scope>NUCLEOTIDE SEQUENCE [LARGE SCALE GENOMIC DNA]</scope>
    <source>
        <strain evidence="18 19">BS15</strain>
    </source>
</reference>
<keyword evidence="7" id="KW-0808">Transferase</keyword>
<dbReference type="PANTHER" id="PTHR45814">
    <property type="entry name" value="HISTONE-LYSINE N-METHYLTRANSFERASE SETD1"/>
    <property type="match status" value="1"/>
</dbReference>
<dbReference type="InterPro" id="IPR001214">
    <property type="entry name" value="SET_dom"/>
</dbReference>
<feature type="compositionally biased region" description="Basic residues" evidence="15">
    <location>
        <begin position="815"/>
        <end position="827"/>
    </location>
</feature>
<feature type="domain" description="SET" evidence="16">
    <location>
        <begin position="1110"/>
        <end position="1227"/>
    </location>
</feature>
<dbReference type="InterPro" id="IPR044570">
    <property type="entry name" value="Set1-like"/>
</dbReference>
<dbReference type="GO" id="GO:0003676">
    <property type="term" value="F:nucleic acid binding"/>
    <property type="evidence" value="ECO:0007669"/>
    <property type="project" value="InterPro"/>
</dbReference>
<dbReference type="PROSITE" id="PS50868">
    <property type="entry name" value="POST_SET"/>
    <property type="match status" value="1"/>
</dbReference>
<dbReference type="InterPro" id="IPR035979">
    <property type="entry name" value="RBD_domain_sf"/>
</dbReference>
<evidence type="ECO:0000256" key="6">
    <source>
        <dbReference type="ARBA" id="ARBA00022603"/>
    </source>
</evidence>
<evidence type="ECO:0000256" key="8">
    <source>
        <dbReference type="ARBA" id="ARBA00022691"/>
    </source>
</evidence>
<feature type="compositionally biased region" description="Low complexity" evidence="15">
    <location>
        <begin position="232"/>
        <end position="252"/>
    </location>
</feature>
<feature type="region of interest" description="Disordered" evidence="15">
    <location>
        <begin position="1008"/>
        <end position="1029"/>
    </location>
</feature>
<protein>
    <recommendedName>
        <fullName evidence="4">Histone-lysine N-methyltransferase, H3 lysine-4 specific</fullName>
        <ecNumber evidence="3">2.1.1.354</ecNumber>
    </recommendedName>
    <alternativeName>
        <fullName evidence="11">SET domain-containing protein 1</fullName>
    </alternativeName>
</protein>
<feature type="compositionally biased region" description="Basic and acidic residues" evidence="15">
    <location>
        <begin position="948"/>
        <end position="957"/>
    </location>
</feature>
<dbReference type="InterPro" id="IPR024657">
    <property type="entry name" value="COMPASS_Set1_N-SET"/>
</dbReference>
<dbReference type="AlphaFoldDB" id="A0AAV5GE14"/>
<feature type="compositionally biased region" description="Basic and acidic residues" evidence="15">
    <location>
        <begin position="366"/>
        <end position="396"/>
    </location>
</feature>
<feature type="region of interest" description="Disordered" evidence="15">
    <location>
        <begin position="148"/>
        <end position="180"/>
    </location>
</feature>
<comment type="catalytic activity">
    <reaction evidence="12">
        <text>L-lysyl(4)-[histone H3] + 3 S-adenosyl-L-methionine = N(6),N(6),N(6)-trimethyl-L-lysyl(4)-[histone H3] + 3 S-adenosyl-L-homocysteine + 3 H(+)</text>
        <dbReference type="Rhea" id="RHEA:60260"/>
        <dbReference type="Rhea" id="RHEA-COMP:15537"/>
        <dbReference type="Rhea" id="RHEA-COMP:15547"/>
        <dbReference type="ChEBI" id="CHEBI:15378"/>
        <dbReference type="ChEBI" id="CHEBI:29969"/>
        <dbReference type="ChEBI" id="CHEBI:57856"/>
        <dbReference type="ChEBI" id="CHEBI:59789"/>
        <dbReference type="ChEBI" id="CHEBI:61961"/>
        <dbReference type="EC" id="2.1.1.354"/>
    </reaction>
</comment>
<feature type="region of interest" description="Disordered" evidence="15">
    <location>
        <begin position="630"/>
        <end position="660"/>
    </location>
</feature>
<evidence type="ECO:0000256" key="1">
    <source>
        <dbReference type="ARBA" id="ARBA00004123"/>
    </source>
</evidence>
<dbReference type="Gene3D" id="3.30.70.330">
    <property type="match status" value="1"/>
</dbReference>
<dbReference type="SUPFAM" id="SSF54928">
    <property type="entry name" value="RNA-binding domain, RBD"/>
    <property type="match status" value="1"/>
</dbReference>
<evidence type="ECO:0000259" key="17">
    <source>
        <dbReference type="PROSITE" id="PS50868"/>
    </source>
</evidence>
<evidence type="ECO:0000256" key="15">
    <source>
        <dbReference type="SAM" id="MobiDB-lite"/>
    </source>
</evidence>
<feature type="compositionally biased region" description="Basic residues" evidence="15">
    <location>
        <begin position="851"/>
        <end position="868"/>
    </location>
</feature>
<feature type="compositionally biased region" description="Acidic residues" evidence="15">
    <location>
        <begin position="448"/>
        <end position="462"/>
    </location>
</feature>
<evidence type="ECO:0000259" key="16">
    <source>
        <dbReference type="PROSITE" id="PS50280"/>
    </source>
</evidence>
<dbReference type="SMART" id="SM01291">
    <property type="entry name" value="N-SET"/>
    <property type="match status" value="1"/>
</dbReference>
<feature type="compositionally biased region" description="Pro residues" evidence="15">
    <location>
        <begin position="253"/>
        <end position="273"/>
    </location>
</feature>
<feature type="compositionally biased region" description="Basic and acidic residues" evidence="15">
    <location>
        <begin position="468"/>
        <end position="477"/>
    </location>
</feature>
<comment type="subcellular location">
    <subcellularLocation>
        <location evidence="2">Chromosome</location>
    </subcellularLocation>
    <subcellularLocation>
        <location evidence="1">Nucleus</location>
    </subcellularLocation>
</comment>
<feature type="domain" description="Post-SET" evidence="17">
    <location>
        <begin position="1234"/>
        <end position="1250"/>
    </location>
</feature>
<dbReference type="GO" id="GO:0140999">
    <property type="term" value="F:histone H3K4 trimethyltransferase activity"/>
    <property type="evidence" value="ECO:0007669"/>
    <property type="project" value="UniProtKB-EC"/>
</dbReference>
<feature type="compositionally biased region" description="Basic and acidic residues" evidence="15">
    <location>
        <begin position="421"/>
        <end position="432"/>
    </location>
</feature>
<comment type="caution">
    <text evidence="18">The sequence shown here is derived from an EMBL/GenBank/DDBJ whole genome shotgun (WGS) entry which is preliminary data.</text>
</comment>
<dbReference type="Pfam" id="PF00856">
    <property type="entry name" value="SET"/>
    <property type="match status" value="1"/>
</dbReference>
<dbReference type="Pfam" id="PF11767">
    <property type="entry name" value="SET_assoc"/>
    <property type="match status" value="1"/>
</dbReference>
<keyword evidence="8" id="KW-0949">S-adenosyl-L-methionine</keyword>
<feature type="compositionally biased region" description="Low complexity" evidence="15">
    <location>
        <begin position="788"/>
        <end position="806"/>
    </location>
</feature>
<evidence type="ECO:0000256" key="11">
    <source>
        <dbReference type="ARBA" id="ARBA00030093"/>
    </source>
</evidence>
<evidence type="ECO:0000256" key="2">
    <source>
        <dbReference type="ARBA" id="ARBA00004286"/>
    </source>
</evidence>
<feature type="region of interest" description="Disordered" evidence="15">
    <location>
        <begin position="213"/>
        <end position="496"/>
    </location>
</feature>
<keyword evidence="6" id="KW-0489">Methyltransferase</keyword>
<dbReference type="PANTHER" id="PTHR45814:SF2">
    <property type="entry name" value="HISTONE-LYSINE N-METHYLTRANSFERASE SETD1"/>
    <property type="match status" value="1"/>
</dbReference>
<dbReference type="SMART" id="SM00317">
    <property type="entry name" value="SET"/>
    <property type="match status" value="1"/>
</dbReference>
<feature type="compositionally biased region" description="Basic and acidic residues" evidence="15">
    <location>
        <begin position="878"/>
        <end position="888"/>
    </location>
</feature>
<accession>A0AAV5GE14</accession>
<keyword evidence="5" id="KW-0158">Chromosome</keyword>
<dbReference type="InterPro" id="IPR024636">
    <property type="entry name" value="SET_assoc"/>
</dbReference>
<feature type="compositionally biased region" description="Low complexity" evidence="15">
    <location>
        <begin position="303"/>
        <end position="327"/>
    </location>
</feature>
<feature type="region of interest" description="Disordered" evidence="15">
    <location>
        <begin position="938"/>
        <end position="975"/>
    </location>
</feature>
<evidence type="ECO:0000256" key="4">
    <source>
        <dbReference type="ARBA" id="ARBA00015839"/>
    </source>
</evidence>